<protein>
    <submittedName>
        <fullName evidence="1">Uncharacterized protein</fullName>
    </submittedName>
</protein>
<proteinExistence type="predicted"/>
<dbReference type="AlphaFoldDB" id="A0A0F9GM16"/>
<evidence type="ECO:0000313" key="1">
    <source>
        <dbReference type="EMBL" id="KKL91556.1"/>
    </source>
</evidence>
<reference evidence="1" key="1">
    <citation type="journal article" date="2015" name="Nature">
        <title>Complex archaea that bridge the gap between prokaryotes and eukaryotes.</title>
        <authorList>
            <person name="Spang A."/>
            <person name="Saw J.H."/>
            <person name="Jorgensen S.L."/>
            <person name="Zaremba-Niedzwiedzka K."/>
            <person name="Martijn J."/>
            <person name="Lind A.E."/>
            <person name="van Eijk R."/>
            <person name="Schleper C."/>
            <person name="Guy L."/>
            <person name="Ettema T.J."/>
        </authorList>
    </citation>
    <scope>NUCLEOTIDE SEQUENCE</scope>
</reference>
<sequence>MIVELNNGMFLVPATFNLIADQREYGLPDDLLNRMQKVTFKFASGNSRFPATYIKDYYGSETESEIVRVFSNAEGEFAYVIRRRAILILSGTIIAVTGGGRLWYHAYPADLANLTGSTDLSVDPSTTTFGFPRQFHELLARRVSIEYKGSRPKPILLNRHERNYENDLKIQLDAIASVDNSAEIIGDLPPAKDLGNDGYDY</sequence>
<dbReference type="InterPro" id="IPR056209">
    <property type="entry name" value="SU10_adaptor"/>
</dbReference>
<organism evidence="1">
    <name type="scientific">marine sediment metagenome</name>
    <dbReference type="NCBI Taxonomy" id="412755"/>
    <lineage>
        <taxon>unclassified sequences</taxon>
        <taxon>metagenomes</taxon>
        <taxon>ecological metagenomes</taxon>
    </lineage>
</organism>
<gene>
    <name evidence="1" type="ORF">LCGC14_1893490</name>
</gene>
<dbReference type="EMBL" id="LAZR01019702">
    <property type="protein sequence ID" value="KKL91556.1"/>
    <property type="molecule type" value="Genomic_DNA"/>
</dbReference>
<accession>A0A0F9GM16</accession>
<name>A0A0F9GM16_9ZZZZ</name>
<comment type="caution">
    <text evidence="1">The sequence shown here is derived from an EMBL/GenBank/DDBJ whole genome shotgun (WGS) entry which is preliminary data.</text>
</comment>
<dbReference type="Pfam" id="PF24175">
    <property type="entry name" value="SU10_adaptor"/>
    <property type="match status" value="1"/>
</dbReference>